<dbReference type="PANTHER" id="PTHR35186:SF4">
    <property type="entry name" value="PRION-INHIBITION AND PROPAGATION HELO DOMAIN-CONTAINING PROTEIN"/>
    <property type="match status" value="1"/>
</dbReference>
<proteinExistence type="predicted"/>
<accession>A0A5N7CK05</accession>
<organism evidence="2">
    <name type="scientific">Petromyces alliaceus</name>
    <name type="common">Aspergillus alliaceus</name>
    <dbReference type="NCBI Taxonomy" id="209559"/>
    <lineage>
        <taxon>Eukaryota</taxon>
        <taxon>Fungi</taxon>
        <taxon>Dikarya</taxon>
        <taxon>Ascomycota</taxon>
        <taxon>Pezizomycotina</taxon>
        <taxon>Eurotiomycetes</taxon>
        <taxon>Eurotiomycetidae</taxon>
        <taxon>Eurotiales</taxon>
        <taxon>Aspergillaceae</taxon>
        <taxon>Aspergillus</taxon>
        <taxon>Aspergillus subgen. Circumdati</taxon>
    </lineage>
</organism>
<dbReference type="Proteomes" id="UP000326877">
    <property type="component" value="Unassembled WGS sequence"/>
</dbReference>
<dbReference type="PANTHER" id="PTHR35186">
    <property type="entry name" value="ANK_REP_REGION DOMAIN-CONTAINING PROTEIN"/>
    <property type="match status" value="1"/>
</dbReference>
<evidence type="ECO:0008006" key="3">
    <source>
        <dbReference type="Google" id="ProtNLM"/>
    </source>
</evidence>
<evidence type="ECO:0000256" key="1">
    <source>
        <dbReference type="SAM" id="SignalP"/>
    </source>
</evidence>
<gene>
    <name evidence="2" type="ORF">BDV23DRAFT_179589</name>
</gene>
<reference evidence="2" key="1">
    <citation type="submission" date="2019-04" db="EMBL/GenBank/DDBJ databases">
        <title>Friends and foes A comparative genomics studyof 23 Aspergillus species from section Flavi.</title>
        <authorList>
            <consortium name="DOE Joint Genome Institute"/>
            <person name="Kjaerbolling I."/>
            <person name="Vesth T."/>
            <person name="Frisvad J.C."/>
            <person name="Nybo J.L."/>
            <person name="Theobald S."/>
            <person name="Kildgaard S."/>
            <person name="Isbrandt T."/>
            <person name="Kuo A."/>
            <person name="Sato A."/>
            <person name="Lyhne E.K."/>
            <person name="Kogle M.E."/>
            <person name="Wiebenga A."/>
            <person name="Kun R.S."/>
            <person name="Lubbers R.J."/>
            <person name="Makela M.R."/>
            <person name="Barry K."/>
            <person name="Chovatia M."/>
            <person name="Clum A."/>
            <person name="Daum C."/>
            <person name="Haridas S."/>
            <person name="He G."/>
            <person name="LaButti K."/>
            <person name="Lipzen A."/>
            <person name="Mondo S."/>
            <person name="Riley R."/>
            <person name="Salamov A."/>
            <person name="Simmons B.A."/>
            <person name="Magnuson J.K."/>
            <person name="Henrissat B."/>
            <person name="Mortensen U.H."/>
            <person name="Larsen T.O."/>
            <person name="Devries R.P."/>
            <person name="Grigoriev I.V."/>
            <person name="Machida M."/>
            <person name="Baker S.E."/>
            <person name="Andersen M.R."/>
        </authorList>
    </citation>
    <scope>NUCLEOTIDE SEQUENCE [LARGE SCALE GENOMIC DNA]</scope>
    <source>
        <strain evidence="2">IBT 14317</strain>
    </source>
</reference>
<dbReference type="AlphaFoldDB" id="A0A5N7CK05"/>
<name>A0A5N7CK05_PETAA</name>
<feature type="chain" id="PRO_5024862997" description="Fungal N-terminal domain-containing protein" evidence="1">
    <location>
        <begin position="18"/>
        <end position="560"/>
    </location>
</feature>
<dbReference type="EMBL" id="ML735223">
    <property type="protein sequence ID" value="KAE8394435.1"/>
    <property type="molecule type" value="Genomic_DNA"/>
</dbReference>
<protein>
    <recommendedName>
        <fullName evidence="3">Fungal N-terminal domain-containing protein</fullName>
    </recommendedName>
</protein>
<evidence type="ECO:0000313" key="2">
    <source>
        <dbReference type="EMBL" id="KAE8394435.1"/>
    </source>
</evidence>
<dbReference type="OrthoDB" id="20872at2759"/>
<feature type="signal peptide" evidence="1">
    <location>
        <begin position="1"/>
        <end position="17"/>
    </location>
</feature>
<sequence>MAEAVGLALSIIPLLLAAIEHYEDILQPIRRYRQYATKVRRLCDEIEVERTIFLTECQLLLATASCRKITPAMLDDSNHPTWTEDTFRDSLSHQLGSLGPNCKAIMIQIKEKLTQIRKVLEKWSSVGLPANGDCTITSKHWRRTKILLFGDGVAEDYRRAPAIESVFSDLVRPGGREVQSDKKASQELFQSFAHACAAHSEYLVQLSLNTTCDYGDKQSPSHRMNFHFALGQPRSLPASMSTINTACENSSRSPVVRNAWFEVETYTIELQRRLPHFGNRSAGPSVDVSEQLHNLSLTSANPGGTHIEIYRTRDFCAQVGLLYQSRPHENSANPWVAVLGQSSTHTHLIRGPSHFANAKCPTLPISLDELIQSSNSSADHQLPLFYRLRLAKSVAITVLQLHSTCWLPAPLHSEDMHLFESPCGSSHQRVGASLPLSPFIKVLIKSSTDEQSLRPLLTIRPVQPSGVSIIPNPFLFHLGVDGYRSSGPISEFLMARHLAHHVGTYVGGDFAVIVRKCLRCDFGYGEDLQDTLLQARVYEDVVCRLQQLEETFRKVEDLEA</sequence>
<keyword evidence="1" id="KW-0732">Signal</keyword>